<dbReference type="Gene3D" id="2.30.110.10">
    <property type="entry name" value="Electron Transport, Fmn-binding Protein, Chain A"/>
    <property type="match status" value="1"/>
</dbReference>
<accession>A0ABY0CQW9</accession>
<dbReference type="SUPFAM" id="SSF50475">
    <property type="entry name" value="FMN-binding split barrel"/>
    <property type="match status" value="1"/>
</dbReference>
<protein>
    <recommendedName>
        <fullName evidence="1">Pyridoxamine 5'-phosphate oxidase Alr4036 family FMN-binding domain-containing protein</fullName>
    </recommendedName>
</protein>
<dbReference type="InterPro" id="IPR012349">
    <property type="entry name" value="Split_barrel_FMN-bd"/>
</dbReference>
<dbReference type="InterPro" id="IPR024624">
    <property type="entry name" value="Pyridox_Oxase_Alr4036_FMN-bd"/>
</dbReference>
<evidence type="ECO:0000259" key="1">
    <source>
        <dbReference type="Pfam" id="PF12766"/>
    </source>
</evidence>
<name>A0ABY0CQW9_9DELT</name>
<evidence type="ECO:0000313" key="2">
    <source>
        <dbReference type="EMBL" id="RVU42763.1"/>
    </source>
</evidence>
<dbReference type="Pfam" id="PF12766">
    <property type="entry name" value="Pyridox_oxase_2"/>
    <property type="match status" value="1"/>
</dbReference>
<comment type="caution">
    <text evidence="2">The sequence shown here is derived from an EMBL/GenBank/DDBJ whole genome shotgun (WGS) entry which is preliminary data.</text>
</comment>
<dbReference type="Proteomes" id="UP000282926">
    <property type="component" value="Unassembled WGS sequence"/>
</dbReference>
<keyword evidence="3" id="KW-1185">Reference proteome</keyword>
<gene>
    <name evidence="2" type="ORF">EA187_14730</name>
</gene>
<organism evidence="2 3">
    <name type="scientific">Lujinxingia sediminis</name>
    <dbReference type="NCBI Taxonomy" id="2480984"/>
    <lineage>
        <taxon>Bacteria</taxon>
        <taxon>Deltaproteobacteria</taxon>
        <taxon>Bradymonadales</taxon>
        <taxon>Lujinxingiaceae</taxon>
        <taxon>Lujinxingia</taxon>
    </lineage>
</organism>
<reference evidence="2 3" key="1">
    <citation type="submission" date="2019-01" db="EMBL/GenBank/DDBJ databases">
        <title>Lujinxingia litoralis gen. nov., sp. nov. and Lujinxingia sediminis gen. nov., sp. nov., new members in the order Bradymonadales, isolated from coastal sediment.</title>
        <authorList>
            <person name="Li C.-M."/>
        </authorList>
    </citation>
    <scope>NUCLEOTIDE SEQUENCE [LARGE SCALE GENOMIC DNA]</scope>
    <source>
        <strain evidence="2 3">SEH01</strain>
    </source>
</reference>
<sequence>MRSETVDGPMHADGALMKDREDALMAEPMPRLETLEEVLEHLWAYAERGAHRRDNAMATPIFVTTRQDGAPGARTVILRDVEPGRALLCHTDHRSGKVQDVQAEPRTIWVCYDRELHQQFQFIGRTTIHSDDALADRMWAEESPDELVFYYKKPRPSEHADSPSSAQDFEEVSEAEARANFAVVRTEIDAILWQHVHPEGEYRAGFKRQGDGFVGEWLVP</sequence>
<proteinExistence type="predicted"/>
<evidence type="ECO:0000313" key="3">
    <source>
        <dbReference type="Proteomes" id="UP000282926"/>
    </source>
</evidence>
<dbReference type="EMBL" id="SADD01000009">
    <property type="protein sequence ID" value="RVU42763.1"/>
    <property type="molecule type" value="Genomic_DNA"/>
</dbReference>
<feature type="domain" description="Pyridoxamine 5'-phosphate oxidase Alr4036 family FMN-binding" evidence="1">
    <location>
        <begin position="57"/>
        <end position="129"/>
    </location>
</feature>